<dbReference type="EMBL" id="DS772667">
    <property type="protein sequence ID" value="EEC09207.1"/>
    <property type="molecule type" value="Genomic_DNA"/>
</dbReference>
<evidence type="ECO:0000313" key="1">
    <source>
        <dbReference type="EMBL" id="EEC09207.1"/>
    </source>
</evidence>
<accession>B7PRI5</accession>
<dbReference type="VEuPathDB" id="VectorBase:ISCP_027102"/>
<dbReference type="PaxDb" id="6945-B7PRI5"/>
<feature type="non-terminal residue" evidence="1">
    <location>
        <position position="1"/>
    </location>
</feature>
<dbReference type="GO" id="GO:0005886">
    <property type="term" value="C:plasma membrane"/>
    <property type="evidence" value="ECO:0000318"/>
    <property type="project" value="GO_Central"/>
</dbReference>
<dbReference type="Proteomes" id="UP000001555">
    <property type="component" value="Unassembled WGS sequence"/>
</dbReference>
<dbReference type="InterPro" id="IPR042089">
    <property type="entry name" value="Peptidase_M13_dom_2"/>
</dbReference>
<keyword evidence="3" id="KW-1185">Reference proteome</keyword>
<dbReference type="GO" id="GO:0016485">
    <property type="term" value="P:protein processing"/>
    <property type="evidence" value="ECO:0000318"/>
    <property type="project" value="GO_Central"/>
</dbReference>
<protein>
    <submittedName>
        <fullName evidence="1 2">Uncharacterized protein</fullName>
    </submittedName>
</protein>
<dbReference type="PROSITE" id="PS51885">
    <property type="entry name" value="NEPRILYSIN"/>
    <property type="match status" value="1"/>
</dbReference>
<evidence type="ECO:0000313" key="3">
    <source>
        <dbReference type="Proteomes" id="UP000001555"/>
    </source>
</evidence>
<dbReference type="VEuPathDB" id="VectorBase:ISCI007918"/>
<dbReference type="InterPro" id="IPR000718">
    <property type="entry name" value="Peptidase_M13"/>
</dbReference>
<reference evidence="1 3" key="1">
    <citation type="submission" date="2008-03" db="EMBL/GenBank/DDBJ databases">
        <title>Annotation of Ixodes scapularis.</title>
        <authorList>
            <consortium name="Ixodes scapularis Genome Project Consortium"/>
            <person name="Caler E."/>
            <person name="Hannick L.I."/>
            <person name="Bidwell S."/>
            <person name="Joardar V."/>
            <person name="Thiagarajan M."/>
            <person name="Amedeo P."/>
            <person name="Galinsky K.J."/>
            <person name="Schobel S."/>
            <person name="Inman J."/>
            <person name="Hostetler J."/>
            <person name="Miller J."/>
            <person name="Hammond M."/>
            <person name="Megy K."/>
            <person name="Lawson D."/>
            <person name="Kodira C."/>
            <person name="Sutton G."/>
            <person name="Meyer J."/>
            <person name="Hill C.A."/>
            <person name="Birren B."/>
            <person name="Nene V."/>
            <person name="Collins F."/>
            <person name="Alarcon-Chaidez F."/>
            <person name="Wikel S."/>
            <person name="Strausberg R."/>
        </authorList>
    </citation>
    <scope>NUCLEOTIDE SEQUENCE [LARGE SCALE GENOMIC DNA]</scope>
    <source>
        <strain evidence="3">Wikel</strain>
        <strain evidence="1">Wikel colony</strain>
    </source>
</reference>
<dbReference type="EMBL" id="ABJB010541264">
    <property type="status" value="NOT_ANNOTATED_CDS"/>
    <property type="molecule type" value="Genomic_DNA"/>
</dbReference>
<sequence length="331" mass="37308">WLQYLRAHTPNFNLTMDTAVYVDNTDTLKTLALIMQEQSVEEILNVIGWQFALRYTHILAEDVPSTAVEDGAEKLFSFVCERQLSEMYGALLPLEYALEKFPIERRIEVLRFMKKVKSHVVSKALKMNPLQRQAVYPVSQLKFDVWPSNVIGGILRDAFPGNQASFIDYWIETRKASRSLLGTPEYNDLFNGLDNSEPPFSYRVHENALLVGLEVLSSPLYYVDVPDAIRYGGLGAILAGQIVRPFYNDTNVTSCGDPGLEVAFNLLRLEGPGEMILRAARQFFFVAYCFSRCGSSDSTCNAALRSFEPFAETFSCSSSSYMGSSKKCTYF</sequence>
<dbReference type="EnsemblMetazoa" id="ISCW007918-RA">
    <property type="protein sequence ID" value="ISCW007918-PA"/>
    <property type="gene ID" value="ISCW007918"/>
</dbReference>
<dbReference type="GO" id="GO:0004222">
    <property type="term" value="F:metalloendopeptidase activity"/>
    <property type="evidence" value="ECO:0000318"/>
    <property type="project" value="GO_Central"/>
</dbReference>
<reference evidence="2" key="2">
    <citation type="submission" date="2020-05" db="UniProtKB">
        <authorList>
            <consortium name="EnsemblMetazoa"/>
        </authorList>
    </citation>
    <scope>IDENTIFICATION</scope>
    <source>
        <strain evidence="2">wikel</strain>
    </source>
</reference>
<proteinExistence type="predicted"/>
<dbReference type="InterPro" id="IPR024079">
    <property type="entry name" value="MetalloPept_cat_dom_sf"/>
</dbReference>
<dbReference type="HOGENOM" id="CLU_840866_0_0_1"/>
<gene>
    <name evidence="1" type="ORF">IscW_ISCW007918</name>
</gene>
<dbReference type="PANTHER" id="PTHR11733">
    <property type="entry name" value="ZINC METALLOPROTEASE FAMILY M13 NEPRILYSIN-RELATED"/>
    <property type="match status" value="1"/>
</dbReference>
<dbReference type="SUPFAM" id="SSF55486">
    <property type="entry name" value="Metalloproteases ('zincins'), catalytic domain"/>
    <property type="match status" value="1"/>
</dbReference>
<evidence type="ECO:0000313" key="2">
    <source>
        <dbReference type="EnsemblMetazoa" id="ISCW007918-PA"/>
    </source>
</evidence>
<dbReference type="InParanoid" id="B7PRI5"/>
<dbReference type="AlphaFoldDB" id="B7PRI5"/>
<dbReference type="Gene3D" id="3.40.390.10">
    <property type="entry name" value="Collagenase (Catalytic Domain)"/>
    <property type="match status" value="2"/>
</dbReference>
<dbReference type="PANTHER" id="PTHR11733:SF241">
    <property type="entry name" value="GH26575P-RELATED"/>
    <property type="match status" value="1"/>
</dbReference>
<name>B7PRI5_IXOSC</name>
<dbReference type="VEuPathDB" id="VectorBase:ISCW007918"/>
<dbReference type="Gene3D" id="1.10.1380.10">
    <property type="entry name" value="Neutral endopeptidase , domain2"/>
    <property type="match status" value="1"/>
</dbReference>
<organism>
    <name type="scientific">Ixodes scapularis</name>
    <name type="common">Black-legged tick</name>
    <name type="synonym">Deer tick</name>
    <dbReference type="NCBI Taxonomy" id="6945"/>
    <lineage>
        <taxon>Eukaryota</taxon>
        <taxon>Metazoa</taxon>
        <taxon>Ecdysozoa</taxon>
        <taxon>Arthropoda</taxon>
        <taxon>Chelicerata</taxon>
        <taxon>Arachnida</taxon>
        <taxon>Acari</taxon>
        <taxon>Parasitiformes</taxon>
        <taxon>Ixodida</taxon>
        <taxon>Ixodoidea</taxon>
        <taxon>Ixodidae</taxon>
        <taxon>Ixodinae</taxon>
        <taxon>Ixodes</taxon>
    </lineage>
</organism>